<evidence type="ECO:0000313" key="2">
    <source>
        <dbReference type="Proteomes" id="UP000199093"/>
    </source>
</evidence>
<reference evidence="2" key="1">
    <citation type="submission" date="2016-10" db="EMBL/GenBank/DDBJ databases">
        <authorList>
            <person name="Varghese N."/>
            <person name="Submissions S."/>
        </authorList>
    </citation>
    <scope>NUCLEOTIDE SEQUENCE [LARGE SCALE GENOMIC DNA]</scope>
    <source>
        <strain evidence="2">DSM 26424</strain>
    </source>
</reference>
<dbReference type="EMBL" id="FNEJ01000004">
    <property type="protein sequence ID" value="SDI42696.1"/>
    <property type="molecule type" value="Genomic_DNA"/>
</dbReference>
<keyword evidence="2" id="KW-1185">Reference proteome</keyword>
<organism evidence="1 2">
    <name type="scientific">Salipiger marinus</name>
    <dbReference type="NCBI Taxonomy" id="555512"/>
    <lineage>
        <taxon>Bacteria</taxon>
        <taxon>Pseudomonadati</taxon>
        <taxon>Pseudomonadota</taxon>
        <taxon>Alphaproteobacteria</taxon>
        <taxon>Rhodobacterales</taxon>
        <taxon>Roseobacteraceae</taxon>
        <taxon>Salipiger</taxon>
    </lineage>
</organism>
<dbReference type="OrthoDB" id="8720942at2"/>
<dbReference type="STRING" id="555512.SAMN04487993_1004255"/>
<accession>A0A1G8KH10</accession>
<evidence type="ECO:0000313" key="1">
    <source>
        <dbReference type="EMBL" id="SDI42696.1"/>
    </source>
</evidence>
<evidence type="ECO:0008006" key="3">
    <source>
        <dbReference type="Google" id="ProtNLM"/>
    </source>
</evidence>
<dbReference type="SUPFAM" id="SSF117856">
    <property type="entry name" value="AF0104/ALDC/Ptd012-like"/>
    <property type="match status" value="2"/>
</dbReference>
<dbReference type="Gene3D" id="3.30.1330.80">
    <property type="entry name" value="Hypothetical protein, similar to alpha- acetolactate decarboxylase, domain 2"/>
    <property type="match status" value="1"/>
</dbReference>
<protein>
    <recommendedName>
        <fullName evidence="3">PPC domain-containing protein</fullName>
    </recommendedName>
</protein>
<dbReference type="Proteomes" id="UP000199093">
    <property type="component" value="Unassembled WGS sequence"/>
</dbReference>
<name>A0A1G8KH10_9RHOB</name>
<proteinExistence type="predicted"/>
<gene>
    <name evidence="1" type="ORF">SAMN04487993_1004255</name>
</gene>
<dbReference type="AlphaFoldDB" id="A0A1G8KH10"/>
<sequence>MTAPRVLRHPGPQAAIRHAALPCAAHPVTLRLEPGLPFDQAVTQAFAAAGYDAGYLRLCDLRFARLAWVMPAPAPGDGRAAWYSATEVFQDAVLHQGGLHLGQRDGAPFVHCHGVWSGPEAVPRMGHLLNPESTLATSAEVTGWGLSGARLEVVPDPETGFALFSPHAHGMADPGGAPALLCTLRPNSDPHALLPQIAAQHGVSAARIEGLGSLVGVSFTESRIADYATELLLTGGRLDQGHATLEAVATGFDGHPHAGRLAEGRNRICITAELLILPQV</sequence>
<dbReference type="RefSeq" id="WP_089845102.1">
    <property type="nucleotide sequence ID" value="NZ_FNEJ01000004.1"/>
</dbReference>